<feature type="compositionally biased region" description="Polar residues" evidence="1">
    <location>
        <begin position="235"/>
        <end position="244"/>
    </location>
</feature>
<evidence type="ECO:0008006" key="4">
    <source>
        <dbReference type="Google" id="ProtNLM"/>
    </source>
</evidence>
<organism evidence="2 3">
    <name type="scientific">Marine Group III euryarchaeote</name>
    <dbReference type="NCBI Taxonomy" id="2173149"/>
    <lineage>
        <taxon>Archaea</taxon>
        <taxon>Methanobacteriati</taxon>
        <taxon>Thermoplasmatota</taxon>
        <taxon>Thermoplasmata</taxon>
        <taxon>Candidatus Thermoprofundales</taxon>
    </lineage>
</organism>
<dbReference type="AlphaFoldDB" id="A0A7C7ZDT2"/>
<dbReference type="Proteomes" id="UP000589516">
    <property type="component" value="Unassembled WGS sequence"/>
</dbReference>
<comment type="caution">
    <text evidence="2">The sequence shown here is derived from an EMBL/GenBank/DDBJ whole genome shotgun (WGS) entry which is preliminary data.</text>
</comment>
<evidence type="ECO:0000256" key="1">
    <source>
        <dbReference type="SAM" id="MobiDB-lite"/>
    </source>
</evidence>
<feature type="region of interest" description="Disordered" evidence="1">
    <location>
        <begin position="224"/>
        <end position="244"/>
    </location>
</feature>
<protein>
    <recommendedName>
        <fullName evidence="4">PGF-CTERM sorting domain-containing protein</fullName>
    </recommendedName>
</protein>
<proteinExistence type="predicted"/>
<accession>A0A7C7ZDT2</accession>
<dbReference type="EMBL" id="DUAV01000026">
    <property type="protein sequence ID" value="HIG63742.1"/>
    <property type="molecule type" value="Genomic_DNA"/>
</dbReference>
<gene>
    <name evidence="2" type="ORF">EYQ16_04415</name>
</gene>
<reference evidence="3" key="1">
    <citation type="journal article" date="2019" name="bioRxiv">
        <title>Genome diversification in globally distributed novel marine Proteobacteria is linked to environmental adaptation.</title>
        <authorList>
            <person name="Zhou Z."/>
            <person name="Tran P.Q."/>
            <person name="Kieft K."/>
            <person name="Anantharaman K."/>
        </authorList>
    </citation>
    <scope>NUCLEOTIDE SEQUENCE [LARGE SCALE GENOMIC DNA]</scope>
</reference>
<sequence>MNTTTILGTLAAILFLAFFLPSPASAEDVNVTFTVDASDGTDLASYTCADMDDDDSVENCMLSANFSLPSDSGVSWEHPHFWEWILYSEGVVIQPGDLAELTLNDVNLNFLWVAEGCTTFECQNTTVHQNTHRGAYYLRPTDCVAFQNPGVSEFEDGFDNNNTWRCFNEVGDYLSGNMIFHVTEEPTECELWEQENPFLVDRAKPEGEMDNGCPCYGTGDETCDDDSNVDEHESNNTSSNDNGTITVSVTRLDIPEHPEWEWTYKYSVEVDNLQMDVNYTAVIIVKRVADDEWGGLDWWWDIDWEGGYDEDNDGYHNQSENPISLQRGCYHINANLYESGALHSDEDSAAVLVSTDLDFAVGTGTCVDGVYSEVDENSEPSAEDEELLAGQCTCPDGSIGQMVGPADDDGVDDGCLCGDSEDESPLPSVSMISALISIGLIAILRRK</sequence>
<evidence type="ECO:0000313" key="2">
    <source>
        <dbReference type="EMBL" id="HIG63742.1"/>
    </source>
</evidence>
<evidence type="ECO:0000313" key="3">
    <source>
        <dbReference type="Proteomes" id="UP000589516"/>
    </source>
</evidence>
<name>A0A7C7ZDT2_9ARCH</name>